<evidence type="ECO:0000313" key="2">
    <source>
        <dbReference type="Proteomes" id="UP001055072"/>
    </source>
</evidence>
<gene>
    <name evidence="1" type="ORF">BDY19DRAFT_995352</name>
</gene>
<dbReference type="Proteomes" id="UP001055072">
    <property type="component" value="Unassembled WGS sequence"/>
</dbReference>
<organism evidence="1 2">
    <name type="scientific">Irpex rosettiformis</name>
    <dbReference type="NCBI Taxonomy" id="378272"/>
    <lineage>
        <taxon>Eukaryota</taxon>
        <taxon>Fungi</taxon>
        <taxon>Dikarya</taxon>
        <taxon>Basidiomycota</taxon>
        <taxon>Agaricomycotina</taxon>
        <taxon>Agaricomycetes</taxon>
        <taxon>Polyporales</taxon>
        <taxon>Irpicaceae</taxon>
        <taxon>Irpex</taxon>
    </lineage>
</organism>
<accession>A0ACB8TYF7</accession>
<protein>
    <submittedName>
        <fullName evidence="1">FAD/NAD(P)-binding domain-containing protein</fullName>
    </submittedName>
</protein>
<comment type="caution">
    <text evidence="1">The sequence shown here is derived from an EMBL/GenBank/DDBJ whole genome shotgun (WGS) entry which is preliminary data.</text>
</comment>
<reference evidence="1" key="1">
    <citation type="journal article" date="2021" name="Environ. Microbiol.">
        <title>Gene family expansions and transcriptome signatures uncover fungal adaptations to wood decay.</title>
        <authorList>
            <person name="Hage H."/>
            <person name="Miyauchi S."/>
            <person name="Viragh M."/>
            <person name="Drula E."/>
            <person name="Min B."/>
            <person name="Chaduli D."/>
            <person name="Navarro D."/>
            <person name="Favel A."/>
            <person name="Norest M."/>
            <person name="Lesage-Meessen L."/>
            <person name="Balint B."/>
            <person name="Merenyi Z."/>
            <person name="de Eugenio L."/>
            <person name="Morin E."/>
            <person name="Martinez A.T."/>
            <person name="Baldrian P."/>
            <person name="Stursova M."/>
            <person name="Martinez M.J."/>
            <person name="Novotny C."/>
            <person name="Magnuson J.K."/>
            <person name="Spatafora J.W."/>
            <person name="Maurice S."/>
            <person name="Pangilinan J."/>
            <person name="Andreopoulos W."/>
            <person name="LaButti K."/>
            <person name="Hundley H."/>
            <person name="Na H."/>
            <person name="Kuo A."/>
            <person name="Barry K."/>
            <person name="Lipzen A."/>
            <person name="Henrissat B."/>
            <person name="Riley R."/>
            <person name="Ahrendt S."/>
            <person name="Nagy L.G."/>
            <person name="Grigoriev I.V."/>
            <person name="Martin F."/>
            <person name="Rosso M.N."/>
        </authorList>
    </citation>
    <scope>NUCLEOTIDE SEQUENCE</scope>
    <source>
        <strain evidence="1">CBS 384.51</strain>
    </source>
</reference>
<name>A0ACB8TYF7_9APHY</name>
<keyword evidence="2" id="KW-1185">Reference proteome</keyword>
<evidence type="ECO:0000313" key="1">
    <source>
        <dbReference type="EMBL" id="KAI0086909.1"/>
    </source>
</evidence>
<proteinExistence type="predicted"/>
<sequence>MSRPLDTPPAIFQAWFSGFTAAMTATDPDGVASLFLPHGWFRDVLTLTWDFRALRGPTKISAYLKDHLPLLTLSNFQPDADPFLLPHFVPESNQGTIEAAFTYETPIAYGRGYVQLAKTAPERGWSALLVCMTLTDLKGHEEPRDPIDWESEAQGRPYGELVAERHGRNERDPHVLIIGAGQTGLQVAARCDRLGIPTLLIEQSERIGDIWRHRYDSLALHTPKMHHFFLYQPFPESWPIFTPRDRLADWLETYAINQELTVWPKSKLARQPIWDHTSQRWNVTVNRGGTPMQIRPAHIVVSTGVLGAPQHPDIADRHLFKGITMHGCQYKNAYPFKDKDVVVIGAGNSSIDICQDSVYAGAKSVTMVQRSSTCVTARSNVVKNMGKNWPSGEPSDVGDFRFGSTPLGMLREHMIAHQEDTWAADRELHAKLRKGGMQLHIGSEGQGQFLMVFERAGGYWLDKGGADLIASGDIKIKQGVAPKAYTSDGLIFTDGSKLKADVVVAATGYKYMRETSVALLGADVIDRTGQVWGLDAEGELSGTYRPSGHPGLWFAAGDFFNGRYMSKHLALQIKARQLGYINDGQRASL</sequence>
<dbReference type="EMBL" id="MU274920">
    <property type="protein sequence ID" value="KAI0086909.1"/>
    <property type="molecule type" value="Genomic_DNA"/>
</dbReference>